<dbReference type="Gene3D" id="3.30.565.10">
    <property type="entry name" value="Histidine kinase-like ATPase, C-terminal domain"/>
    <property type="match status" value="1"/>
</dbReference>
<keyword evidence="8" id="KW-0175">Coiled coil</keyword>
<dbReference type="InterPro" id="IPR003661">
    <property type="entry name" value="HisK_dim/P_dom"/>
</dbReference>
<dbReference type="GO" id="GO:0000155">
    <property type="term" value="F:phosphorelay sensor kinase activity"/>
    <property type="evidence" value="ECO:0007669"/>
    <property type="project" value="InterPro"/>
</dbReference>
<dbReference type="InterPro" id="IPR050351">
    <property type="entry name" value="BphY/WalK/GraS-like"/>
</dbReference>
<keyword evidence="5" id="KW-0808">Transferase</keyword>
<protein>
    <recommendedName>
        <fullName evidence="3">histidine kinase</fullName>
        <ecNumber evidence="3">2.7.13.3</ecNumber>
    </recommendedName>
</protein>
<dbReference type="Gene3D" id="6.10.340.10">
    <property type="match status" value="1"/>
</dbReference>
<comment type="caution">
    <text evidence="12">The sequence shown here is derived from an EMBL/GenBank/DDBJ whole genome shotgun (WGS) entry which is preliminary data.</text>
</comment>
<organism evidence="12 13">
    <name type="scientific">Candidatus Blautia stercoripullorum</name>
    <dbReference type="NCBI Taxonomy" id="2838502"/>
    <lineage>
        <taxon>Bacteria</taxon>
        <taxon>Bacillati</taxon>
        <taxon>Bacillota</taxon>
        <taxon>Clostridia</taxon>
        <taxon>Lachnospirales</taxon>
        <taxon>Lachnospiraceae</taxon>
        <taxon>Blautia</taxon>
    </lineage>
</organism>
<dbReference type="FunFam" id="1.10.287.130:FF:000001">
    <property type="entry name" value="Two-component sensor histidine kinase"/>
    <property type="match status" value="1"/>
</dbReference>
<dbReference type="Pfam" id="PF00512">
    <property type="entry name" value="HisKA"/>
    <property type="match status" value="1"/>
</dbReference>
<proteinExistence type="predicted"/>
<dbReference type="Gene3D" id="1.10.287.130">
    <property type="match status" value="1"/>
</dbReference>
<evidence type="ECO:0000313" key="13">
    <source>
        <dbReference type="Proteomes" id="UP000823850"/>
    </source>
</evidence>
<sequence>MGKSIRNRLAVTFIGMMVLFLLVILLINTFFLERVYTVSREKCILQTYNALNDADSYDTLNTRTFGDYLLENNLSLIIVDKDSSKMLYHFAKDAEDMRDRLLFGLPLNLEGDQQILRSSDNYILERRINTPSITDSINMFGTLDNGDEFLISTPIESLKDSARLSNMFYITIGFVMIVFSSAVVLVLAERITKPLHKLSELSQEMANLNFSVKYDSSGQDEVGVLGNNLNKMSEELERTISELKTANNELQKDIEKKTQIDEMRKEFLSNVSHELKTPIALIQGYAEGLQECINDDPESREFYCDVIIDEAGKMNNMVKKLLTLNQLEFGNDQITMERFNITELIRGVVQSSQLLASQKEAELRFVQKDPVYVWGDEFKIEEVVTNYVSNALNHVDYEKKIEVKILQKGKMIRVSVFNTGDPIPQEDLDKIWIKFYKVDKARTREYGGSGIGLSIVKAIMDSMNQKCGVINYDNGVEFWFELQSADPAEISIFPH</sequence>
<comment type="subcellular location">
    <subcellularLocation>
        <location evidence="2">Membrane</location>
    </subcellularLocation>
</comment>
<dbReference type="AlphaFoldDB" id="A0A9D2U5B2"/>
<evidence type="ECO:0000256" key="5">
    <source>
        <dbReference type="ARBA" id="ARBA00022679"/>
    </source>
</evidence>
<dbReference type="PANTHER" id="PTHR45453:SF3">
    <property type="entry name" value="HISTIDINE KINASE"/>
    <property type="match status" value="1"/>
</dbReference>
<gene>
    <name evidence="12" type="ORF">H9913_09860</name>
</gene>
<evidence type="ECO:0000256" key="3">
    <source>
        <dbReference type="ARBA" id="ARBA00012438"/>
    </source>
</evidence>
<dbReference type="SUPFAM" id="SSF158472">
    <property type="entry name" value="HAMP domain-like"/>
    <property type="match status" value="1"/>
</dbReference>
<dbReference type="PANTHER" id="PTHR45453">
    <property type="entry name" value="PHOSPHATE REGULON SENSOR PROTEIN PHOR"/>
    <property type="match status" value="1"/>
</dbReference>
<evidence type="ECO:0000256" key="4">
    <source>
        <dbReference type="ARBA" id="ARBA00022553"/>
    </source>
</evidence>
<evidence type="ECO:0000256" key="8">
    <source>
        <dbReference type="SAM" id="Coils"/>
    </source>
</evidence>
<dbReference type="EC" id="2.7.13.3" evidence="3"/>
<accession>A0A9D2U5B2</accession>
<comment type="catalytic activity">
    <reaction evidence="1">
        <text>ATP + protein L-histidine = ADP + protein N-phospho-L-histidine.</text>
        <dbReference type="EC" id="2.7.13.3"/>
    </reaction>
</comment>
<dbReference type="PROSITE" id="PS50109">
    <property type="entry name" value="HIS_KIN"/>
    <property type="match status" value="1"/>
</dbReference>
<dbReference type="CDD" id="cd06225">
    <property type="entry name" value="HAMP"/>
    <property type="match status" value="1"/>
</dbReference>
<dbReference type="SUPFAM" id="SSF47384">
    <property type="entry name" value="Homodimeric domain of signal transducing histidine kinase"/>
    <property type="match status" value="1"/>
</dbReference>
<keyword evidence="6 12" id="KW-0418">Kinase</keyword>
<dbReference type="SMART" id="SM00304">
    <property type="entry name" value="HAMP"/>
    <property type="match status" value="1"/>
</dbReference>
<evidence type="ECO:0000256" key="1">
    <source>
        <dbReference type="ARBA" id="ARBA00000085"/>
    </source>
</evidence>
<dbReference type="InterPro" id="IPR036890">
    <property type="entry name" value="HATPase_C_sf"/>
</dbReference>
<evidence type="ECO:0000256" key="6">
    <source>
        <dbReference type="ARBA" id="ARBA00022777"/>
    </source>
</evidence>
<dbReference type="Pfam" id="PF02518">
    <property type="entry name" value="HATPase_c"/>
    <property type="match status" value="1"/>
</dbReference>
<feature type="domain" description="HAMP" evidence="11">
    <location>
        <begin position="189"/>
        <end position="241"/>
    </location>
</feature>
<evidence type="ECO:0000259" key="11">
    <source>
        <dbReference type="PROSITE" id="PS50885"/>
    </source>
</evidence>
<dbReference type="SMART" id="SM00387">
    <property type="entry name" value="HATPase_c"/>
    <property type="match status" value="1"/>
</dbReference>
<keyword evidence="7" id="KW-0902">Two-component regulatory system</keyword>
<evidence type="ECO:0000256" key="2">
    <source>
        <dbReference type="ARBA" id="ARBA00004370"/>
    </source>
</evidence>
<dbReference type="InterPro" id="IPR036097">
    <property type="entry name" value="HisK_dim/P_sf"/>
</dbReference>
<dbReference type="InterPro" id="IPR003594">
    <property type="entry name" value="HATPase_dom"/>
</dbReference>
<dbReference type="Proteomes" id="UP000823850">
    <property type="component" value="Unassembled WGS sequence"/>
</dbReference>
<dbReference type="SUPFAM" id="SSF55874">
    <property type="entry name" value="ATPase domain of HSP90 chaperone/DNA topoisomerase II/histidine kinase"/>
    <property type="match status" value="1"/>
</dbReference>
<evidence type="ECO:0000259" key="10">
    <source>
        <dbReference type="PROSITE" id="PS50109"/>
    </source>
</evidence>
<keyword evidence="4" id="KW-0597">Phosphoprotein</keyword>
<evidence type="ECO:0000256" key="9">
    <source>
        <dbReference type="SAM" id="Phobius"/>
    </source>
</evidence>
<dbReference type="InterPro" id="IPR003660">
    <property type="entry name" value="HAMP_dom"/>
</dbReference>
<reference evidence="12" key="2">
    <citation type="submission" date="2021-04" db="EMBL/GenBank/DDBJ databases">
        <authorList>
            <person name="Gilroy R."/>
        </authorList>
    </citation>
    <scope>NUCLEOTIDE SEQUENCE</scope>
    <source>
        <strain evidence="12">ChiW19-6364</strain>
    </source>
</reference>
<dbReference type="GO" id="GO:0004721">
    <property type="term" value="F:phosphoprotein phosphatase activity"/>
    <property type="evidence" value="ECO:0007669"/>
    <property type="project" value="TreeGrafter"/>
</dbReference>
<dbReference type="CDD" id="cd00082">
    <property type="entry name" value="HisKA"/>
    <property type="match status" value="1"/>
</dbReference>
<feature type="transmembrane region" description="Helical" evidence="9">
    <location>
        <begin position="9"/>
        <end position="32"/>
    </location>
</feature>
<feature type="transmembrane region" description="Helical" evidence="9">
    <location>
        <begin position="167"/>
        <end position="188"/>
    </location>
</feature>
<evidence type="ECO:0000256" key="7">
    <source>
        <dbReference type="ARBA" id="ARBA00023012"/>
    </source>
</evidence>
<dbReference type="Pfam" id="PF00672">
    <property type="entry name" value="HAMP"/>
    <property type="match status" value="1"/>
</dbReference>
<reference evidence="12" key="1">
    <citation type="journal article" date="2021" name="PeerJ">
        <title>Extensive microbial diversity within the chicken gut microbiome revealed by metagenomics and culture.</title>
        <authorList>
            <person name="Gilroy R."/>
            <person name="Ravi A."/>
            <person name="Getino M."/>
            <person name="Pursley I."/>
            <person name="Horton D.L."/>
            <person name="Alikhan N.F."/>
            <person name="Baker D."/>
            <person name="Gharbi K."/>
            <person name="Hall N."/>
            <person name="Watson M."/>
            <person name="Adriaenssens E.M."/>
            <person name="Foster-Nyarko E."/>
            <person name="Jarju S."/>
            <person name="Secka A."/>
            <person name="Antonio M."/>
            <person name="Oren A."/>
            <person name="Chaudhuri R.R."/>
            <person name="La Ragione R."/>
            <person name="Hildebrand F."/>
            <person name="Pallen M.J."/>
        </authorList>
    </citation>
    <scope>NUCLEOTIDE SEQUENCE</scope>
    <source>
        <strain evidence="12">ChiW19-6364</strain>
    </source>
</reference>
<evidence type="ECO:0000313" key="12">
    <source>
        <dbReference type="EMBL" id="HJD40322.1"/>
    </source>
</evidence>
<dbReference type="InterPro" id="IPR005467">
    <property type="entry name" value="His_kinase_dom"/>
</dbReference>
<dbReference type="EMBL" id="DWUX01000179">
    <property type="protein sequence ID" value="HJD40322.1"/>
    <property type="molecule type" value="Genomic_DNA"/>
</dbReference>
<dbReference type="GO" id="GO:0005886">
    <property type="term" value="C:plasma membrane"/>
    <property type="evidence" value="ECO:0007669"/>
    <property type="project" value="TreeGrafter"/>
</dbReference>
<dbReference type="SMART" id="SM00388">
    <property type="entry name" value="HisKA"/>
    <property type="match status" value="1"/>
</dbReference>
<dbReference type="PROSITE" id="PS50885">
    <property type="entry name" value="HAMP"/>
    <property type="match status" value="1"/>
</dbReference>
<name>A0A9D2U5B2_9FIRM</name>
<feature type="domain" description="Histidine kinase" evidence="10">
    <location>
        <begin position="270"/>
        <end position="474"/>
    </location>
</feature>
<keyword evidence="9" id="KW-0472">Membrane</keyword>
<keyword evidence="9" id="KW-1133">Transmembrane helix</keyword>
<keyword evidence="9" id="KW-0812">Transmembrane</keyword>
<dbReference type="GO" id="GO:0016036">
    <property type="term" value="P:cellular response to phosphate starvation"/>
    <property type="evidence" value="ECO:0007669"/>
    <property type="project" value="TreeGrafter"/>
</dbReference>
<feature type="coiled-coil region" evidence="8">
    <location>
        <begin position="226"/>
        <end position="260"/>
    </location>
</feature>